<accession>A0A2D1VNU3</accession>
<reference evidence="8" key="1">
    <citation type="journal article" date="2017" name="Arch. Virol.">
        <title>Next-generation sequencing of five new avian paramyxoviruses 8 isolates from Kazakhstan indicates a low genetic evolution rate over four decades.</title>
        <authorList>
            <person name="Fereidouni S."/>
            <person name="Jenckel M."/>
            <person name="Seidalina A."/>
            <person name="Karamendin K."/>
            <person name="Beer M."/>
            <person name="Starick E."/>
            <person name="Asanova S."/>
            <person name="Kasymbekov E."/>
            <person name="Sayatov M."/>
            <person name="Kydyrmanov A."/>
        </authorList>
    </citation>
    <scope>NUCLEOTIDE SEQUENCE</scope>
    <source>
        <strain evidence="6">APMV-8/White fronted Goose/Kazakhstan/62/2013</strain>
        <strain evidence="8">APMV-8/White fronted Goose/Kazakhstan/65/2013</strain>
        <strain evidence="7">APMV-8/White fronted Goose/Kazakhstan/92/2013</strain>
        <strain evidence="9">APMV-8/whooper swan/Kazakhstan/95/2013</strain>
    </source>
</reference>
<keyword evidence="3" id="KW-0693">Viral RNA replication</keyword>
<evidence type="ECO:0000256" key="2">
    <source>
        <dbReference type="ARBA" id="ARBA00022553"/>
    </source>
</evidence>
<dbReference type="Pfam" id="PF14313">
    <property type="entry name" value="Soyouz_module"/>
    <property type="match status" value="1"/>
</dbReference>
<evidence type="ECO:0000256" key="4">
    <source>
        <dbReference type="SAM" id="MobiDB-lite"/>
    </source>
</evidence>
<dbReference type="InterPro" id="IPR004897">
    <property type="entry name" value="P/V_Pprotein_paramyxoviral"/>
</dbReference>
<dbReference type="EMBL" id="MF448511">
    <property type="protein sequence ID" value="ATP76294.1"/>
    <property type="molecule type" value="Viral_cRNA"/>
</dbReference>
<dbReference type="EMBL" id="MF448514">
    <property type="protein sequence ID" value="ATP76312.1"/>
    <property type="molecule type" value="Viral_cRNA"/>
</dbReference>
<keyword evidence="2" id="KW-0597">Phosphoprotein</keyword>
<dbReference type="Pfam" id="PF03210">
    <property type="entry name" value="Paramyx_P_V_C"/>
    <property type="match status" value="1"/>
</dbReference>
<proteinExistence type="predicted"/>
<evidence type="ECO:0000313" key="8">
    <source>
        <dbReference type="EMBL" id="ATP76306.1"/>
    </source>
</evidence>
<feature type="region of interest" description="Disordered" evidence="4">
    <location>
        <begin position="23"/>
        <end position="82"/>
    </location>
</feature>
<evidence type="ECO:0000256" key="3">
    <source>
        <dbReference type="ARBA" id="ARBA00022953"/>
    </source>
</evidence>
<feature type="compositionally biased region" description="Polar residues" evidence="4">
    <location>
        <begin position="31"/>
        <end position="47"/>
    </location>
</feature>
<dbReference type="Gene3D" id="1.20.5.300">
    <property type="match status" value="1"/>
</dbReference>
<evidence type="ECO:0000313" key="6">
    <source>
        <dbReference type="EMBL" id="ATP76294.1"/>
    </source>
</evidence>
<evidence type="ECO:0000313" key="7">
    <source>
        <dbReference type="EMBL" id="ATP76300.1"/>
    </source>
</evidence>
<evidence type="ECO:0000259" key="5">
    <source>
        <dbReference type="Pfam" id="PF14313"/>
    </source>
</evidence>
<feature type="domain" description="Phosphoprotein P soyouz module" evidence="5">
    <location>
        <begin position="1"/>
        <end position="58"/>
    </location>
</feature>
<feature type="compositionally biased region" description="Polar residues" evidence="4">
    <location>
        <begin position="179"/>
        <end position="188"/>
    </location>
</feature>
<name>A0A2D1VNU3_9MONO</name>
<feature type="compositionally biased region" description="Polar residues" evidence="4">
    <location>
        <begin position="56"/>
        <end position="75"/>
    </location>
</feature>
<feature type="region of interest" description="Disordered" evidence="4">
    <location>
        <begin position="145"/>
        <end position="203"/>
    </location>
</feature>
<dbReference type="EMBL" id="MF448513">
    <property type="protein sequence ID" value="ATP76306.1"/>
    <property type="molecule type" value="Viral_cRNA"/>
</dbReference>
<organism evidence="8">
    <name type="scientific">avian paramyxovirus 8</name>
    <dbReference type="NCBI Taxonomy" id="2560318"/>
    <lineage>
        <taxon>Viruses</taxon>
        <taxon>Riboviria</taxon>
        <taxon>Orthornavirae</taxon>
        <taxon>Negarnaviricota</taxon>
        <taxon>Haploviricotina</taxon>
        <taxon>Monjiviricetes</taxon>
        <taxon>Mononegavirales</taxon>
        <taxon>Paramyxoviridae</taxon>
        <taxon>Avulavirinae</taxon>
        <taxon>Metaavulavirus</taxon>
        <taxon>Metaavulavirus delawarense</taxon>
    </lineage>
</organism>
<dbReference type="EMBL" id="MF448512">
    <property type="protein sequence ID" value="ATP76300.1"/>
    <property type="molecule type" value="Viral_cRNA"/>
</dbReference>
<dbReference type="InterPro" id="IPR025909">
    <property type="entry name" value="Soyouz_module"/>
</dbReference>
<protein>
    <recommendedName>
        <fullName evidence="1">Phosphoprotein</fullName>
    </recommendedName>
</protein>
<sequence>MDFANDEEIAELLNLSTTVIKEIQKSELKPPQTTGRPPVSQGNTRNLTDLWEKETTSQTKTSAQSPQTTQVQSDGNEGEEIKSESIDGHISGTVNQLEQVPEQNQSRSSPGDDLDRALNKLEGRINSISSMDKEIKKGPRIQNLPGSQAATQQATHPLAGDTPNMQARTKPLTKPHQEAINSGNQDTGENIHLPPSMAPPESLAGAIRNVPQFVPDQSMTNVDAGSVQLHASCAEMISRMFVEVISKLDKLESRLNDIAKVVNTTPLIRNDINQLKATTALMSNQLASIQILDPGNAGVRSLSEMKSVTKKAAVVIAGFGDDPTQIIEEGVMAKDALGKPVPPTSVIAAKAQTSSGVSKGEIEGLIALVETLVDNDKKAAKLIKMIDQVKSHADYARVKQAIYNA</sequence>
<feature type="compositionally biased region" description="Polar residues" evidence="4">
    <location>
        <begin position="145"/>
        <end position="155"/>
    </location>
</feature>
<evidence type="ECO:0000313" key="9">
    <source>
        <dbReference type="EMBL" id="ATP76312.1"/>
    </source>
</evidence>
<evidence type="ECO:0000256" key="1">
    <source>
        <dbReference type="ARBA" id="ARBA00020572"/>
    </source>
</evidence>